<dbReference type="Proteomes" id="UP000664832">
    <property type="component" value="Unassembled WGS sequence"/>
</dbReference>
<dbReference type="PANTHER" id="PTHR37316">
    <property type="entry name" value="TEICHOIC ACID GLYCEROL-PHOSPHATE PRIMASE"/>
    <property type="match status" value="1"/>
</dbReference>
<keyword evidence="5" id="KW-0777">Teichoic acid biosynthesis</keyword>
<evidence type="ECO:0000256" key="3">
    <source>
        <dbReference type="ARBA" id="ARBA00022475"/>
    </source>
</evidence>
<evidence type="ECO:0000256" key="4">
    <source>
        <dbReference type="ARBA" id="ARBA00022679"/>
    </source>
</evidence>
<dbReference type="RefSeq" id="WP_206898259.1">
    <property type="nucleotide sequence ID" value="NZ_JAFLWI010000004.1"/>
</dbReference>
<keyword evidence="3" id="KW-1003">Cell membrane</keyword>
<evidence type="ECO:0000256" key="2">
    <source>
        <dbReference type="ARBA" id="ARBA00010488"/>
    </source>
</evidence>
<gene>
    <name evidence="7" type="ORF">JZO71_03760</name>
</gene>
<dbReference type="SUPFAM" id="SSF53756">
    <property type="entry name" value="UDP-Glycosyltransferase/glycogen phosphorylase"/>
    <property type="match status" value="1"/>
</dbReference>
<comment type="caution">
    <text evidence="7">The sequence shown here is derived from an EMBL/GenBank/DDBJ whole genome shotgun (WGS) entry which is preliminary data.</text>
</comment>
<evidence type="ECO:0000256" key="5">
    <source>
        <dbReference type="ARBA" id="ARBA00022944"/>
    </source>
</evidence>
<sequence>MEFIEKIKITGLKITFTLIYLFFSTFYKQNKKQVYLMSARSVEPSIGLKLIEKELQTNENVTVHNFYFSRIEGQKKYFKNSVISLYNLATSKVVIVDDHFFAINALYYKKKRNKVIQIWHAAGTMKQFGNYEGNNTLIPHKNYDYVFVNKESDREIYARSLGVAVSQTIVTGSLQLFYMYEKSKETREVKEQIFYAPTYRSGKNDYSKKLVRQMIQSFEENSTNSDKQLKISLHPYVDSTGIDPSYLVGTDDFYDELLASKILITDYSSLIIDFSILRRPIYLYMPDYETYKAQVGFFSANLFQEYPFPKITEYKNCYRLFGENNYDFFAVDKITEAQLTMESKNALKNAILLIEDLLGRKD</sequence>
<evidence type="ECO:0000256" key="6">
    <source>
        <dbReference type="ARBA" id="ARBA00023136"/>
    </source>
</evidence>
<comment type="subcellular location">
    <subcellularLocation>
        <location evidence="1">Cell membrane</location>
        <topology evidence="1">Peripheral membrane protein</topology>
    </subcellularLocation>
</comment>
<keyword evidence="6" id="KW-0472">Membrane</keyword>
<evidence type="ECO:0000313" key="8">
    <source>
        <dbReference type="Proteomes" id="UP000664832"/>
    </source>
</evidence>
<dbReference type="InterPro" id="IPR007554">
    <property type="entry name" value="Glycerophosphate_synth"/>
</dbReference>
<dbReference type="InterPro" id="IPR043148">
    <property type="entry name" value="TagF_C"/>
</dbReference>
<dbReference type="EMBL" id="JAFLWI010000004">
    <property type="protein sequence ID" value="MBO0481441.1"/>
    <property type="molecule type" value="Genomic_DNA"/>
</dbReference>
<evidence type="ECO:0000256" key="1">
    <source>
        <dbReference type="ARBA" id="ARBA00004202"/>
    </source>
</evidence>
<dbReference type="InterPro" id="IPR043149">
    <property type="entry name" value="TagF_N"/>
</dbReference>
<dbReference type="PANTHER" id="PTHR37316:SF1">
    <property type="entry name" value="TEICHOIC ACID GLYCEROL-PHOSPHATE PRIMASE"/>
    <property type="match status" value="1"/>
</dbReference>
<dbReference type="Gene3D" id="3.40.50.11820">
    <property type="match status" value="1"/>
</dbReference>
<proteinExistence type="inferred from homology"/>
<accession>A0ABS3I0Y5</accession>
<organism evidence="7 8">
    <name type="scientific">Candidatus Enterococcus courvalinii</name>
    <dbReference type="NCBI Taxonomy" id="2815329"/>
    <lineage>
        <taxon>Bacteria</taxon>
        <taxon>Bacillati</taxon>
        <taxon>Bacillota</taxon>
        <taxon>Bacilli</taxon>
        <taxon>Lactobacillales</taxon>
        <taxon>Enterococcaceae</taxon>
        <taxon>Enterococcus</taxon>
    </lineage>
</organism>
<keyword evidence="8" id="KW-1185">Reference proteome</keyword>
<dbReference type="Pfam" id="PF04464">
    <property type="entry name" value="Glyphos_transf"/>
    <property type="match status" value="1"/>
</dbReference>
<name>A0ABS3I0Y5_9ENTE</name>
<reference evidence="7 8" key="1">
    <citation type="submission" date="2021-03" db="EMBL/GenBank/DDBJ databases">
        <title>Enterococcal diversity collection.</title>
        <authorList>
            <person name="Gilmore M.S."/>
            <person name="Schwartzman J."/>
            <person name="Van Tyne D."/>
            <person name="Martin M."/>
            <person name="Earl A.M."/>
            <person name="Manson A.L."/>
            <person name="Straub T."/>
            <person name="Salamzade R."/>
            <person name="Saavedra J."/>
            <person name="Lebreton F."/>
            <person name="Prichula J."/>
            <person name="Schaufler K."/>
            <person name="Gaca A."/>
            <person name="Sgardioli B."/>
            <person name="Wagenaar J."/>
            <person name="Strong T."/>
        </authorList>
    </citation>
    <scope>NUCLEOTIDE SEQUENCE [LARGE SCALE GENOMIC DNA]</scope>
    <source>
        <strain evidence="7 8">MSG2901</strain>
    </source>
</reference>
<dbReference type="Gene3D" id="3.40.50.12580">
    <property type="match status" value="1"/>
</dbReference>
<keyword evidence="4" id="KW-0808">Transferase</keyword>
<dbReference type="InterPro" id="IPR051612">
    <property type="entry name" value="Teichoic_Acid_Biosynth"/>
</dbReference>
<evidence type="ECO:0000313" key="7">
    <source>
        <dbReference type="EMBL" id="MBO0481441.1"/>
    </source>
</evidence>
<protein>
    <submittedName>
        <fullName evidence="7">CDP-glycerol glycerophosphotransferase family protein</fullName>
    </submittedName>
</protein>
<comment type="similarity">
    <text evidence="2">Belongs to the CDP-glycerol glycerophosphotransferase family.</text>
</comment>